<dbReference type="SMART" id="SM00225">
    <property type="entry name" value="BTB"/>
    <property type="match status" value="1"/>
</dbReference>
<feature type="compositionally biased region" description="Low complexity" evidence="1">
    <location>
        <begin position="933"/>
        <end position="954"/>
    </location>
</feature>
<evidence type="ECO:0000259" key="2">
    <source>
        <dbReference type="PROSITE" id="PS50097"/>
    </source>
</evidence>
<feature type="region of interest" description="Disordered" evidence="1">
    <location>
        <begin position="1188"/>
        <end position="1211"/>
    </location>
</feature>
<feature type="region of interest" description="Disordered" evidence="1">
    <location>
        <begin position="888"/>
        <end position="959"/>
    </location>
</feature>
<feature type="compositionally biased region" description="Basic and acidic residues" evidence="1">
    <location>
        <begin position="2027"/>
        <end position="2042"/>
    </location>
</feature>
<proteinExistence type="predicted"/>
<feature type="compositionally biased region" description="Polar residues" evidence="1">
    <location>
        <begin position="1626"/>
        <end position="1643"/>
    </location>
</feature>
<feature type="compositionally biased region" description="Low complexity" evidence="1">
    <location>
        <begin position="1708"/>
        <end position="1717"/>
    </location>
</feature>
<reference evidence="3" key="1">
    <citation type="submission" date="2022-12" db="EMBL/GenBank/DDBJ databases">
        <title>Chromosome-level genome assembly of the bean flower thrips Megalurothrips usitatus.</title>
        <authorList>
            <person name="Ma L."/>
            <person name="Liu Q."/>
            <person name="Li H."/>
            <person name="Cai W."/>
        </authorList>
    </citation>
    <scope>NUCLEOTIDE SEQUENCE</scope>
    <source>
        <strain evidence="3">Cailab_2022a</strain>
    </source>
</reference>
<sequence>MAADDAERLCDIEFDKLTQRLHRNLKNDIARIFTDSLFSDLELVLGNISLHVNCCVLQVRTKSFYNQLCFLQKSFSSGCELDIEVVDKIQTLIRDIYEQDNIKSAETLVVKYLKDIAASPDFELYATPLTSPLSVTGTGLDLKPDPSYYSIVPLDWDKELAEQDFLIESFRSIIRKEQLKTRLRPRKSFSSCRRDTRSLLDLKKAVEEDSILLQEEGFLCSPYVSGSRSYIKPSLQSDLKKVKCRIIHHIDESSLESCNECGFFDAEDSSGPFNSSLNDMPRGISEKSKMSSNIDTGPDSGLATSAEDIPLDQESGLEVSKSIWSSVSSDCCGWDSSSAQQQQHHDLNLWVDNAPHQDNSSVQPDFVDRVLEELVGKSKAQNHDHVSSDLASINMPKHHFFIDASSLLDETEMQALSLEAAHESDHTKTQEVQCFTEEDGVASSVTQNMVRSDVANIHCYEDLDDVDGKAISEIHVSNTSRGNTGNDKPPSLIRSNTFELETEDDRLALLRQEYEKRQGSLIFQRCGSQSSGPLSDGGQDLNQHCTSLILPDLDQSQVNSLMFPAHIVDEEIQTPDSLNSDMLETGCQEKCTSNTKDFQHILPEVRDLIDTEKRDGPESLPWNSTSSDNEVSSPLFTRRETEGVAILSGAAPALLLSEQKPEKKSIRAPLTSSLSAAWVVDISDIRNSPESRRKVEDLSFCEVQGEQASMEPKSLTSSLGYFIDLNDPRQGMKDKCDSIQSSEGSKISRQSSDSGKVEKQNACEFFVDLNHPTDDLSKSSEATASSEKKLFSMFIDIGDKVRPRAKPDLTSRIRAPLSPFSTKKKNPMSSNTSQQEGINGKSINSDSEGKGSSQKSDKTSTLQSKLPTLTSDHKKGTFFMFIESESASGNQKSPLSSRSNAGNSFSNGKEKAKPKIQHVRAHSVSSVKKCVGTSTSSALSSSSKHLSSQSLQSAEMFSDNDEVKTKPMFSSYHASLPLEESHEGKLHQSQVEMVETSELSSVITGSNHSSACSLETYSVHTPEQSSAADDFSSEKKDLLQNYDSVEDKQVHADLSETVNISSVNKTTRGKIPSISENNLNSDKNTKSFVRLSDLDKEPVSASDRSAPSIAHRMSRSIPETSWIERKSLMSQSTGGGSGVMSSSSRSLSRLFPHLSMCSVGRSKTSSTCSPLNEDLDTMRSSQISDISSMQSSAGLEYSTESTDISSDRGSPATQLGDDLLKMFLEEINTDVIVEVGGRRIKAHKCILSSRCQYFAAILSGGWVESAGNVISLQGFSYTVVHFALCHIYSGASTIPDQISIVELASLADMLSLEGLKDVIMYTLKVKYCHFFHKPCAVCSVGVLECLPLAAAYGLDDIYRKSLRWITKYFVRIWPTKTFTTLPRELIEKCYQQHVIHMTAENVLETILCCDKLLSTIPTVRWAEPVFVLTSRLMEMCIKFMSENLCSVLVSDNFLALGREVPWNVSRFQESLVSACERMPPDQSCRSYSQLCSVLEVVQGPDPPPEMTWHPNFVELLVQLRDLSERTLIRQATRAARTPGWGQMPTELRRKIQDSACLVLAPADHASSRYKRSVSDGSRQNCQRSSYSRNLDLHQVKMAMVQHARRTNSNDHHHIVSSVVVRKNIPSDRSNTVSRRSVPITGNKTNEKPVSASSQGRPKTWPAQVKSRYLEKRPNHTKQAIESQERNRQLDAPVPQRRVPPPVKGMFISSSDSSRNSSPAMKRSSNISSGNVKVADSTSRNRAASATLCSSSHANGARSLKESTDSIKRSVSVNVQNQSSSESSKTPPIMRKMKSTVATEVISHTLDIKQDDLKSQTASLSQSITMSNDSLATVSSSDDAQLTNSEKNLSTKSASASKHNSSQNSSVPHSHVNKKIEANSTRTPLSLANKKAPSSNIQRKTHVLTSKVTERNTSAPSSGLMSKRSVSHVAKSPNISGIGSRLAIPLRTSRSVSSVPDKAPKVYSPIESLSSKKTTSKDQARPNYSAPSSKRASTGSSTVTSSSLAGRAISSRGNKANVNESKNSICKNTEKLNGDSSVSEKKQPQPTVGPRSGTFLKDEPTILKTPVVEDK</sequence>
<feature type="region of interest" description="Disordered" evidence="1">
    <location>
        <begin position="805"/>
        <end position="869"/>
    </location>
</feature>
<name>A0AAV7XEN2_9NEOP</name>
<dbReference type="Pfam" id="PF00651">
    <property type="entry name" value="BTB"/>
    <property type="match status" value="1"/>
</dbReference>
<dbReference type="EMBL" id="JAPTSV010000010">
    <property type="protein sequence ID" value="KAJ1523781.1"/>
    <property type="molecule type" value="Genomic_DNA"/>
</dbReference>
<keyword evidence="4" id="KW-1185">Reference proteome</keyword>
<dbReference type="CDD" id="cd18490">
    <property type="entry name" value="BACK_BTBD8"/>
    <property type="match status" value="1"/>
</dbReference>
<dbReference type="SUPFAM" id="SSF54695">
    <property type="entry name" value="POZ domain"/>
    <property type="match status" value="1"/>
</dbReference>
<evidence type="ECO:0000313" key="4">
    <source>
        <dbReference type="Proteomes" id="UP001075354"/>
    </source>
</evidence>
<feature type="domain" description="BTB" evidence="2">
    <location>
        <begin position="1229"/>
        <end position="1296"/>
    </location>
</feature>
<feature type="region of interest" description="Disordered" evidence="1">
    <location>
        <begin position="613"/>
        <end position="634"/>
    </location>
</feature>
<dbReference type="Gene3D" id="3.30.710.10">
    <property type="entry name" value="Potassium Channel Kv1.1, Chain A"/>
    <property type="match status" value="1"/>
</dbReference>
<dbReference type="CDD" id="cd18286">
    <property type="entry name" value="BTB2_POZ_BTBD8"/>
    <property type="match status" value="1"/>
</dbReference>
<feature type="compositionally biased region" description="Low complexity" evidence="1">
    <location>
        <begin position="1992"/>
        <end position="2002"/>
    </location>
</feature>
<feature type="compositionally biased region" description="Basic and acidic residues" evidence="1">
    <location>
        <begin position="1758"/>
        <end position="1767"/>
    </location>
</feature>
<feature type="compositionally biased region" description="Low complexity" evidence="1">
    <location>
        <begin position="1849"/>
        <end position="1865"/>
    </location>
</feature>
<dbReference type="PROSITE" id="PS50097">
    <property type="entry name" value="BTB"/>
    <property type="match status" value="1"/>
</dbReference>
<feature type="compositionally biased region" description="Polar residues" evidence="1">
    <location>
        <begin position="1722"/>
        <end position="1753"/>
    </location>
</feature>
<protein>
    <recommendedName>
        <fullName evidence="2">BTB domain-containing protein</fullName>
    </recommendedName>
</protein>
<feature type="compositionally biased region" description="Polar residues" evidence="1">
    <location>
        <begin position="1830"/>
        <end position="1847"/>
    </location>
</feature>
<evidence type="ECO:0000313" key="3">
    <source>
        <dbReference type="EMBL" id="KAJ1523781.1"/>
    </source>
</evidence>
<dbReference type="PANTHER" id="PTHR22427">
    <property type="entry name" value="GH15728P"/>
    <property type="match status" value="1"/>
</dbReference>
<accession>A0AAV7XEN2</accession>
<feature type="compositionally biased region" description="Polar residues" evidence="1">
    <location>
        <begin position="738"/>
        <end position="754"/>
    </location>
</feature>
<feature type="compositionally biased region" description="Low complexity" evidence="1">
    <location>
        <begin position="1769"/>
        <end position="1783"/>
    </location>
</feature>
<dbReference type="Proteomes" id="UP001075354">
    <property type="component" value="Chromosome 10"/>
</dbReference>
<feature type="compositionally biased region" description="Polar residues" evidence="1">
    <location>
        <begin position="1198"/>
        <end position="1211"/>
    </location>
</feature>
<feature type="compositionally biased region" description="Polar residues" evidence="1">
    <location>
        <begin position="1877"/>
        <end position="1919"/>
    </location>
</feature>
<evidence type="ECO:0000256" key="1">
    <source>
        <dbReference type="SAM" id="MobiDB-lite"/>
    </source>
</evidence>
<feature type="compositionally biased region" description="Polar residues" evidence="1">
    <location>
        <begin position="827"/>
        <end position="869"/>
    </location>
</feature>
<feature type="region of interest" description="Disordered" evidence="1">
    <location>
        <begin position="1090"/>
        <end position="1113"/>
    </location>
</feature>
<feature type="compositionally biased region" description="Basic and acidic residues" evidence="1">
    <location>
        <begin position="2055"/>
        <end position="2070"/>
    </location>
</feature>
<feature type="region of interest" description="Disordered" evidence="1">
    <location>
        <begin position="1830"/>
        <end position="1935"/>
    </location>
</feature>
<feature type="region of interest" description="Disordered" evidence="1">
    <location>
        <begin position="1604"/>
        <end position="1790"/>
    </location>
</feature>
<feature type="compositionally biased region" description="Polar residues" evidence="1">
    <location>
        <begin position="2010"/>
        <end position="2026"/>
    </location>
</feature>
<feature type="compositionally biased region" description="Polar residues" evidence="1">
    <location>
        <begin position="987"/>
        <end position="1002"/>
    </location>
</feature>
<dbReference type="Pfam" id="PF26017">
    <property type="entry name" value="BACK_BTBD8"/>
    <property type="match status" value="1"/>
</dbReference>
<comment type="caution">
    <text evidence="3">The sequence shown here is derived from an EMBL/GenBank/DDBJ whole genome shotgun (WGS) entry which is preliminary data.</text>
</comment>
<dbReference type="PANTHER" id="PTHR22427:SF7">
    <property type="entry name" value="GH15728P"/>
    <property type="match status" value="1"/>
</dbReference>
<dbReference type="InterPro" id="IPR043225">
    <property type="entry name" value="BACK_BTBD8"/>
</dbReference>
<organism evidence="3 4">
    <name type="scientific">Megalurothrips usitatus</name>
    <name type="common">bean blossom thrips</name>
    <dbReference type="NCBI Taxonomy" id="439358"/>
    <lineage>
        <taxon>Eukaryota</taxon>
        <taxon>Metazoa</taxon>
        <taxon>Ecdysozoa</taxon>
        <taxon>Arthropoda</taxon>
        <taxon>Hexapoda</taxon>
        <taxon>Insecta</taxon>
        <taxon>Pterygota</taxon>
        <taxon>Neoptera</taxon>
        <taxon>Paraneoptera</taxon>
        <taxon>Thysanoptera</taxon>
        <taxon>Terebrantia</taxon>
        <taxon>Thripoidea</taxon>
        <taxon>Thripidae</taxon>
        <taxon>Megalurothrips</taxon>
    </lineage>
</organism>
<feature type="compositionally biased region" description="Polar residues" evidence="1">
    <location>
        <begin position="621"/>
        <end position="634"/>
    </location>
</feature>
<feature type="region of interest" description="Disordered" evidence="1">
    <location>
        <begin position="980"/>
        <end position="1002"/>
    </location>
</feature>
<dbReference type="InterPro" id="IPR011333">
    <property type="entry name" value="SKP1/BTB/POZ_sf"/>
</dbReference>
<feature type="compositionally biased region" description="Polar residues" evidence="1">
    <location>
        <begin position="888"/>
        <end position="907"/>
    </location>
</feature>
<gene>
    <name evidence="3" type="ORF">ONE63_001614</name>
</gene>
<feature type="region of interest" description="Disordered" evidence="1">
    <location>
        <begin position="732"/>
        <end position="756"/>
    </location>
</feature>
<dbReference type="InterPro" id="IPR000210">
    <property type="entry name" value="BTB/POZ_dom"/>
</dbReference>
<feature type="region of interest" description="Disordered" evidence="1">
    <location>
        <begin position="1948"/>
        <end position="2070"/>
    </location>
</feature>